<dbReference type="Proteomes" id="UP000286997">
    <property type="component" value="Unassembled WGS sequence"/>
</dbReference>
<dbReference type="OrthoDB" id="7996938at2"/>
<keyword evidence="2" id="KW-1185">Reference proteome</keyword>
<name>A0A3S2VPA7_9HYPH</name>
<comment type="caution">
    <text evidence="1">The sequence shown here is derived from an EMBL/GenBank/DDBJ whole genome shotgun (WGS) entry which is preliminary data.</text>
</comment>
<dbReference type="EMBL" id="SACP01000012">
    <property type="protein sequence ID" value="RVU17498.1"/>
    <property type="molecule type" value="Genomic_DNA"/>
</dbReference>
<dbReference type="InterPro" id="IPR010064">
    <property type="entry name" value="HK97-gp10_tail"/>
</dbReference>
<organism evidence="1 2">
    <name type="scientific">Methylobacterium oryzihabitans</name>
    <dbReference type="NCBI Taxonomy" id="2499852"/>
    <lineage>
        <taxon>Bacteria</taxon>
        <taxon>Pseudomonadati</taxon>
        <taxon>Pseudomonadota</taxon>
        <taxon>Alphaproteobacteria</taxon>
        <taxon>Hyphomicrobiales</taxon>
        <taxon>Methylobacteriaceae</taxon>
        <taxon>Methylobacterium</taxon>
    </lineage>
</organism>
<dbReference type="Pfam" id="PF04883">
    <property type="entry name" value="HK97-gp10_like"/>
    <property type="match status" value="1"/>
</dbReference>
<protein>
    <submittedName>
        <fullName evidence="1">HK97 gp10 family phage protein</fullName>
    </submittedName>
</protein>
<reference evidence="1 2" key="1">
    <citation type="submission" date="2019-01" db="EMBL/GenBank/DDBJ databases">
        <authorList>
            <person name="Chen W.-M."/>
        </authorList>
    </citation>
    <scope>NUCLEOTIDE SEQUENCE [LARGE SCALE GENOMIC DNA]</scope>
    <source>
        <strain evidence="1 2">TER-1</strain>
    </source>
</reference>
<evidence type="ECO:0000313" key="2">
    <source>
        <dbReference type="Proteomes" id="UP000286997"/>
    </source>
</evidence>
<dbReference type="AlphaFoldDB" id="A0A3S2VPA7"/>
<proteinExistence type="predicted"/>
<sequence length="187" mass="19125">MIDLSPGLGAYDQGSAALDLAGHARAFATGPGVLSGLRLIDTVTAMVGIERVTGQLAGAAFKLALKGDRASEDAAGTMVEAMRARVPVDSGRLLNGIGWRKEGSTVIVEASAVRGDVNYPRYVEFGHHAGSGHADAAFFAGQDHAALRGPAGAGASEVRPAPFFWGSVREGLAQLRGEAGTLLGEDA</sequence>
<dbReference type="RefSeq" id="WP_127730094.1">
    <property type="nucleotide sequence ID" value="NZ_SACP01000012.1"/>
</dbReference>
<accession>A0A3S2VPA7</accession>
<evidence type="ECO:0000313" key="1">
    <source>
        <dbReference type="EMBL" id="RVU17498.1"/>
    </source>
</evidence>
<gene>
    <name evidence="1" type="ORF">EOE48_14010</name>
</gene>